<organism evidence="1 2">
    <name type="scientific">Apibacter adventoris</name>
    <dbReference type="NCBI Taxonomy" id="1679466"/>
    <lineage>
        <taxon>Bacteria</taxon>
        <taxon>Pseudomonadati</taxon>
        <taxon>Bacteroidota</taxon>
        <taxon>Flavobacteriia</taxon>
        <taxon>Flavobacteriales</taxon>
        <taxon>Weeksellaceae</taxon>
        <taxon>Apibacter</taxon>
    </lineage>
</organism>
<evidence type="ECO:0000313" key="2">
    <source>
        <dbReference type="Proteomes" id="UP000238042"/>
    </source>
</evidence>
<dbReference type="RefSeq" id="WP_105246897.1">
    <property type="nucleotide sequence ID" value="NZ_PSZM01000037.1"/>
</dbReference>
<dbReference type="SUPFAM" id="SSF52833">
    <property type="entry name" value="Thioredoxin-like"/>
    <property type="match status" value="1"/>
</dbReference>
<reference evidence="1 2" key="1">
    <citation type="submission" date="2018-02" db="EMBL/GenBank/DDBJ databases">
        <title>Genome sequences of Apibacter spp., gut symbionts of Asian honey bees.</title>
        <authorList>
            <person name="Kwong W.K."/>
            <person name="Steele M.I."/>
            <person name="Moran N.A."/>
        </authorList>
    </citation>
    <scope>NUCLEOTIDE SEQUENCE [LARGE SCALE GENOMIC DNA]</scope>
    <source>
        <strain evidence="2">wkB301</strain>
    </source>
</reference>
<keyword evidence="2" id="KW-1185">Reference proteome</keyword>
<dbReference type="OrthoDB" id="195735at2"/>
<dbReference type="Pfam" id="PF13899">
    <property type="entry name" value="Thioredoxin_7"/>
    <property type="match status" value="1"/>
</dbReference>
<sequence>MKPLFISFILCVHLFSCSQNKKIYNPQDNAKEKIDSIVIAAQKEHKYVLLQIGGNWCIWCQRFNKLTEENKNLKNIINENYLVYHVNYSKENKNEEILTALDNPEQYGFPVFVILNEKGERIHTQQSDLLEHEGTSGYDINKVTKFLEEWSPKIIENKTLH</sequence>
<comment type="caution">
    <text evidence="1">The sequence shown here is derived from an EMBL/GenBank/DDBJ whole genome shotgun (WGS) entry which is preliminary data.</text>
</comment>
<dbReference type="InterPro" id="IPR036249">
    <property type="entry name" value="Thioredoxin-like_sf"/>
</dbReference>
<name>A0A2S8ACN2_9FLAO</name>
<accession>A0A2S8ACN2</accession>
<gene>
    <name evidence="1" type="ORF">C4S77_06275</name>
</gene>
<dbReference type="AlphaFoldDB" id="A0A2S8ACN2"/>
<proteinExistence type="predicted"/>
<dbReference type="EMBL" id="PSZM01000037">
    <property type="protein sequence ID" value="PQL92695.1"/>
    <property type="molecule type" value="Genomic_DNA"/>
</dbReference>
<dbReference type="Proteomes" id="UP000238042">
    <property type="component" value="Unassembled WGS sequence"/>
</dbReference>
<evidence type="ECO:0000313" key="1">
    <source>
        <dbReference type="EMBL" id="PQL92695.1"/>
    </source>
</evidence>
<protein>
    <submittedName>
        <fullName evidence="1">Thioredoxin family protein</fullName>
    </submittedName>
</protein>
<dbReference type="Gene3D" id="3.40.30.10">
    <property type="entry name" value="Glutaredoxin"/>
    <property type="match status" value="1"/>
</dbReference>